<keyword evidence="3" id="KW-1185">Reference proteome</keyword>
<proteinExistence type="predicted"/>
<feature type="compositionally biased region" description="Basic and acidic residues" evidence="1">
    <location>
        <begin position="1"/>
        <end position="16"/>
    </location>
</feature>
<organism evidence="2 3">
    <name type="scientific">Amycolatopsis pithecellobii</name>
    <dbReference type="NCBI Taxonomy" id="664692"/>
    <lineage>
        <taxon>Bacteria</taxon>
        <taxon>Bacillati</taxon>
        <taxon>Actinomycetota</taxon>
        <taxon>Actinomycetes</taxon>
        <taxon>Pseudonocardiales</taxon>
        <taxon>Pseudonocardiaceae</taxon>
        <taxon>Amycolatopsis</taxon>
    </lineage>
</organism>
<feature type="region of interest" description="Disordered" evidence="1">
    <location>
        <begin position="1"/>
        <end position="38"/>
    </location>
</feature>
<dbReference type="Proteomes" id="UP000440096">
    <property type="component" value="Unassembled WGS sequence"/>
</dbReference>
<dbReference type="AlphaFoldDB" id="A0A6N7Z4A0"/>
<evidence type="ECO:0000256" key="1">
    <source>
        <dbReference type="SAM" id="MobiDB-lite"/>
    </source>
</evidence>
<comment type="caution">
    <text evidence="2">The sequence shown here is derived from an EMBL/GenBank/DDBJ whole genome shotgun (WGS) entry which is preliminary data.</text>
</comment>
<accession>A0A6N7Z4A0</accession>
<dbReference type="EMBL" id="WMBA01000018">
    <property type="protein sequence ID" value="MTD55104.1"/>
    <property type="molecule type" value="Genomic_DNA"/>
</dbReference>
<feature type="compositionally biased region" description="Basic and acidic residues" evidence="1">
    <location>
        <begin position="29"/>
        <end position="38"/>
    </location>
</feature>
<evidence type="ECO:0000313" key="3">
    <source>
        <dbReference type="Proteomes" id="UP000440096"/>
    </source>
</evidence>
<reference evidence="2 3" key="1">
    <citation type="submission" date="2019-11" db="EMBL/GenBank/DDBJ databases">
        <title>Draft genome of Amycolatopsis RM579.</title>
        <authorList>
            <person name="Duangmal K."/>
            <person name="Mingma R."/>
        </authorList>
    </citation>
    <scope>NUCLEOTIDE SEQUENCE [LARGE SCALE GENOMIC DNA]</scope>
    <source>
        <strain evidence="2 3">RM579</strain>
    </source>
</reference>
<protein>
    <submittedName>
        <fullName evidence="2">Uncharacterized protein</fullName>
    </submittedName>
</protein>
<evidence type="ECO:0000313" key="2">
    <source>
        <dbReference type="EMBL" id="MTD55104.1"/>
    </source>
</evidence>
<sequence>MRAGELRFDEKPHTDIRFSGTPGHQPLTRSDRTNLPDRVDAGVEYRDVRIEYRLENQITPSAPAVIDHERVDGRN</sequence>
<gene>
    <name evidence="2" type="ORF">GKO32_14100</name>
</gene>
<name>A0A6N7Z4A0_9PSEU</name>
<dbReference type="RefSeq" id="WP_208024402.1">
    <property type="nucleotide sequence ID" value="NZ_WMBA01000018.1"/>
</dbReference>